<evidence type="ECO:0000313" key="3">
    <source>
        <dbReference type="Proteomes" id="UP001148482"/>
    </source>
</evidence>
<organism evidence="2 3">
    <name type="scientific">Salinimicrobium profundisediminis</name>
    <dbReference type="NCBI Taxonomy" id="2994553"/>
    <lineage>
        <taxon>Bacteria</taxon>
        <taxon>Pseudomonadati</taxon>
        <taxon>Bacteroidota</taxon>
        <taxon>Flavobacteriia</taxon>
        <taxon>Flavobacteriales</taxon>
        <taxon>Flavobacteriaceae</taxon>
        <taxon>Salinimicrobium</taxon>
    </lineage>
</organism>
<reference evidence="2" key="1">
    <citation type="submission" date="2022-11" db="EMBL/GenBank/DDBJ databases">
        <title>Salinimicrobium profundisediminis sp. nov., isolated from deep-sea sediment of the Mariana Trench.</title>
        <authorList>
            <person name="Fu H."/>
        </authorList>
    </citation>
    <scope>NUCLEOTIDE SEQUENCE</scope>
    <source>
        <strain evidence="2">MT39</strain>
    </source>
</reference>
<gene>
    <name evidence="2" type="ORF">OQ279_00040</name>
</gene>
<sequence>MIKTLFIVNHRIFLLLLLLSSSNSLFSANWEDLIPEEKNIPQEVLEDSFEEQVDDLFESILPNHKNPVFVIVGFGVAEDFDARIHNHTVTSLSYIKRSRYIFPGLGLKKVIFPFHVFL</sequence>
<dbReference type="EMBL" id="JAPJDA010000001">
    <property type="protein sequence ID" value="MCX2836523.1"/>
    <property type="molecule type" value="Genomic_DNA"/>
</dbReference>
<evidence type="ECO:0000256" key="1">
    <source>
        <dbReference type="SAM" id="SignalP"/>
    </source>
</evidence>
<protein>
    <submittedName>
        <fullName evidence="2">Uncharacterized protein</fullName>
    </submittedName>
</protein>
<comment type="caution">
    <text evidence="2">The sequence shown here is derived from an EMBL/GenBank/DDBJ whole genome shotgun (WGS) entry which is preliminary data.</text>
</comment>
<dbReference type="Proteomes" id="UP001148482">
    <property type="component" value="Unassembled WGS sequence"/>
</dbReference>
<proteinExistence type="predicted"/>
<name>A0A9X3CU17_9FLAO</name>
<accession>A0A9X3CU17</accession>
<keyword evidence="3" id="KW-1185">Reference proteome</keyword>
<dbReference type="AlphaFoldDB" id="A0A9X3CU17"/>
<feature type="chain" id="PRO_5040718223" evidence="1">
    <location>
        <begin position="28"/>
        <end position="118"/>
    </location>
</feature>
<evidence type="ECO:0000313" key="2">
    <source>
        <dbReference type="EMBL" id="MCX2836523.1"/>
    </source>
</evidence>
<keyword evidence="1" id="KW-0732">Signal</keyword>
<feature type="signal peptide" evidence="1">
    <location>
        <begin position="1"/>
        <end position="27"/>
    </location>
</feature>